<dbReference type="InterPro" id="IPR025247">
    <property type="entry name" value="EcoRI-like_methylase"/>
</dbReference>
<dbReference type="GO" id="GO:0008168">
    <property type="term" value="F:methyltransferase activity"/>
    <property type="evidence" value="ECO:0007669"/>
    <property type="project" value="UniProtKB-KW"/>
</dbReference>
<accession>A0ABQ6HP61</accession>
<dbReference type="PROSITE" id="PS00092">
    <property type="entry name" value="N6_MTASE"/>
    <property type="match status" value="1"/>
</dbReference>
<sequence>MERDMASKTAGNGSKQRSLGEAKAAKDDEFYTQLSDIEKELRHYKKHFKGKVVYLNCDDPRESEFFHYFSYNFEKLGLKKLIAACYKSQNMDLFSTEDSEQAVYLEYTGDKDGDRVPGRDEIEVQTFAGDGDFRSAESIALLKQADIVVTNPPFSLFREYVEQLIEHEKKFLIIGNMNAITTRDIWPHVQAGRFWLGVTRAGTGQMWFRVKEDFPVKSGQRTDENGQRWQTIGSSAWFTNLDHAKRHEDLILYRPYDPQIYPSYDNFDAIEVSKVVDIPMDYDGVVGVPVSFLGKHNPDQFEIVGITKTWFGIASKKYPTQIQVSADGRTSEVSKLNDGAALKVDPPPKGKTYYKVGEDCFIQTYPRMLIRRKKASS</sequence>
<protein>
    <submittedName>
        <fullName evidence="2">Adenine-specific methylase</fullName>
    </submittedName>
</protein>
<proteinExistence type="predicted"/>
<name>A0ABQ6HP61_9MICO</name>
<organism evidence="2 3">
    <name type="scientific">Arsenicicoccus piscis</name>
    <dbReference type="NCBI Taxonomy" id="673954"/>
    <lineage>
        <taxon>Bacteria</taxon>
        <taxon>Bacillati</taxon>
        <taxon>Actinomycetota</taxon>
        <taxon>Actinomycetes</taxon>
        <taxon>Micrococcales</taxon>
        <taxon>Intrasporangiaceae</taxon>
        <taxon>Arsenicicoccus</taxon>
    </lineage>
</organism>
<keyword evidence="2" id="KW-0808">Transferase</keyword>
<keyword evidence="2" id="KW-0489">Methyltransferase</keyword>
<dbReference type="InterPro" id="IPR002052">
    <property type="entry name" value="DNA_methylase_N6_adenine_CS"/>
</dbReference>
<gene>
    <name evidence="2" type="ORF">GCM10025862_17930</name>
</gene>
<dbReference type="EMBL" id="BSUJ01000001">
    <property type="protein sequence ID" value="GMA19772.1"/>
    <property type="molecule type" value="Genomic_DNA"/>
</dbReference>
<dbReference type="Pfam" id="PF13651">
    <property type="entry name" value="EcoRI_methylase"/>
    <property type="match status" value="1"/>
</dbReference>
<feature type="region of interest" description="Disordered" evidence="1">
    <location>
        <begin position="1"/>
        <end position="24"/>
    </location>
</feature>
<evidence type="ECO:0000256" key="1">
    <source>
        <dbReference type="SAM" id="MobiDB-lite"/>
    </source>
</evidence>
<evidence type="ECO:0000313" key="3">
    <source>
        <dbReference type="Proteomes" id="UP001157109"/>
    </source>
</evidence>
<reference evidence="3" key="1">
    <citation type="journal article" date="2019" name="Int. J. Syst. Evol. Microbiol.">
        <title>The Global Catalogue of Microorganisms (GCM) 10K type strain sequencing project: providing services to taxonomists for standard genome sequencing and annotation.</title>
        <authorList>
            <consortium name="The Broad Institute Genomics Platform"/>
            <consortium name="The Broad Institute Genome Sequencing Center for Infectious Disease"/>
            <person name="Wu L."/>
            <person name="Ma J."/>
        </authorList>
    </citation>
    <scope>NUCLEOTIDE SEQUENCE [LARGE SCALE GENOMIC DNA]</scope>
    <source>
        <strain evidence="3">NBRC 105830</strain>
    </source>
</reference>
<dbReference type="Proteomes" id="UP001157109">
    <property type="component" value="Unassembled WGS sequence"/>
</dbReference>
<dbReference type="GO" id="GO:0032259">
    <property type="term" value="P:methylation"/>
    <property type="evidence" value="ECO:0007669"/>
    <property type="project" value="UniProtKB-KW"/>
</dbReference>
<comment type="caution">
    <text evidence="2">The sequence shown here is derived from an EMBL/GenBank/DDBJ whole genome shotgun (WGS) entry which is preliminary data.</text>
</comment>
<evidence type="ECO:0000313" key="2">
    <source>
        <dbReference type="EMBL" id="GMA19772.1"/>
    </source>
</evidence>
<keyword evidence="3" id="KW-1185">Reference proteome</keyword>